<dbReference type="PROSITE" id="PS51419">
    <property type="entry name" value="RAB"/>
    <property type="match status" value="1"/>
</dbReference>
<dbReference type="Pfam" id="PF00071">
    <property type="entry name" value="Ras"/>
    <property type="match status" value="1"/>
</dbReference>
<evidence type="ECO:0008006" key="5">
    <source>
        <dbReference type="Google" id="ProtNLM"/>
    </source>
</evidence>
<dbReference type="SUPFAM" id="SSF52540">
    <property type="entry name" value="P-loop containing nucleoside triphosphate hydrolases"/>
    <property type="match status" value="1"/>
</dbReference>
<gene>
    <name evidence="3" type="ORF">M9Y10_008613</name>
</gene>
<keyword evidence="1" id="KW-0547">Nucleotide-binding</keyword>
<evidence type="ECO:0000256" key="1">
    <source>
        <dbReference type="ARBA" id="ARBA00022741"/>
    </source>
</evidence>
<keyword evidence="4" id="KW-1185">Reference proteome</keyword>
<evidence type="ECO:0000313" key="4">
    <source>
        <dbReference type="Proteomes" id="UP001470230"/>
    </source>
</evidence>
<proteinExistence type="predicted"/>
<dbReference type="InterPro" id="IPR050227">
    <property type="entry name" value="Rab"/>
</dbReference>
<accession>A0ABR2IYY0</accession>
<dbReference type="InterPro" id="IPR001806">
    <property type="entry name" value="Small_GTPase"/>
</dbReference>
<dbReference type="SMART" id="SM00173">
    <property type="entry name" value="RAS"/>
    <property type="match status" value="1"/>
</dbReference>
<dbReference type="InterPro" id="IPR005225">
    <property type="entry name" value="Small_GTP-bd"/>
</dbReference>
<reference evidence="3 4" key="1">
    <citation type="submission" date="2024-04" db="EMBL/GenBank/DDBJ databases">
        <title>Tritrichomonas musculus Genome.</title>
        <authorList>
            <person name="Alves-Ferreira E."/>
            <person name="Grigg M."/>
            <person name="Lorenzi H."/>
            <person name="Galac M."/>
        </authorList>
    </citation>
    <scope>NUCLEOTIDE SEQUENCE [LARGE SCALE GENOMIC DNA]</scope>
    <source>
        <strain evidence="3 4">EAF2021</strain>
    </source>
</reference>
<dbReference type="Gene3D" id="3.40.50.300">
    <property type="entry name" value="P-loop containing nucleotide triphosphate hydrolases"/>
    <property type="match status" value="1"/>
</dbReference>
<sequence length="168" mass="18891">MHLISGKPFSFNENSTIGANYQLLTNDVDDAHVEIQLWDTAGQEKFRSLIPVYFRNAIGSLVVFDLTNRNSFENLDVWIGTFKEFAGDETIIVIVGNKCDLKNEIKVSDDEVKKWTESHGYLYFCVSANTGEGLSDLFDALSRELIKNKVATTSKSFDITESNQKSCC</sequence>
<name>A0ABR2IYY0_9EUKA</name>
<dbReference type="EMBL" id="JAPFFF010000014">
    <property type="protein sequence ID" value="KAK8870726.1"/>
    <property type="molecule type" value="Genomic_DNA"/>
</dbReference>
<dbReference type="PROSITE" id="PS51421">
    <property type="entry name" value="RAS"/>
    <property type="match status" value="1"/>
</dbReference>
<dbReference type="CDD" id="cd00154">
    <property type="entry name" value="Rab"/>
    <property type="match status" value="1"/>
</dbReference>
<evidence type="ECO:0000313" key="3">
    <source>
        <dbReference type="EMBL" id="KAK8870726.1"/>
    </source>
</evidence>
<comment type="caution">
    <text evidence="3">The sequence shown here is derived from an EMBL/GenBank/DDBJ whole genome shotgun (WGS) entry which is preliminary data.</text>
</comment>
<dbReference type="PANTHER" id="PTHR47977">
    <property type="entry name" value="RAS-RELATED PROTEIN RAB"/>
    <property type="match status" value="1"/>
</dbReference>
<dbReference type="SMART" id="SM00175">
    <property type="entry name" value="RAB"/>
    <property type="match status" value="1"/>
</dbReference>
<protein>
    <recommendedName>
        <fullName evidence="5">Small GTP-binding protein</fullName>
    </recommendedName>
</protein>
<organism evidence="3 4">
    <name type="scientific">Tritrichomonas musculus</name>
    <dbReference type="NCBI Taxonomy" id="1915356"/>
    <lineage>
        <taxon>Eukaryota</taxon>
        <taxon>Metamonada</taxon>
        <taxon>Parabasalia</taxon>
        <taxon>Tritrichomonadida</taxon>
        <taxon>Tritrichomonadidae</taxon>
        <taxon>Tritrichomonas</taxon>
    </lineage>
</organism>
<dbReference type="PRINTS" id="PR00449">
    <property type="entry name" value="RASTRNSFRMNG"/>
</dbReference>
<keyword evidence="2" id="KW-0342">GTP-binding</keyword>
<dbReference type="Proteomes" id="UP001470230">
    <property type="component" value="Unassembled WGS sequence"/>
</dbReference>
<dbReference type="InterPro" id="IPR027417">
    <property type="entry name" value="P-loop_NTPase"/>
</dbReference>
<dbReference type="SMART" id="SM00174">
    <property type="entry name" value="RHO"/>
    <property type="match status" value="1"/>
</dbReference>
<dbReference type="NCBIfam" id="TIGR00231">
    <property type="entry name" value="small_GTP"/>
    <property type="match status" value="1"/>
</dbReference>
<evidence type="ECO:0000256" key="2">
    <source>
        <dbReference type="ARBA" id="ARBA00023134"/>
    </source>
</evidence>